<gene>
    <name evidence="3" type="ORF">GCM10023185_37760</name>
</gene>
<sequence length="216" mass="22671">MAEINIQRKKSSPSPWILVVLAALALALGAYFFLRPDPSDEPTPPAPAALPAAPGDTLVAAPAPGAAAEESMAAADLEQAPVTPEELARQAAGNAAAPDYARRGLQMLTATLVDLADRSDFRDPAIREQRDNLTSATTSLNEATPRLRPGFVAAAGLIRAMQQKGYPALETTANELQQLAAQLSGRNSTPAEQQQNQQFLSKAAAAVRTLSEPPVL</sequence>
<dbReference type="EMBL" id="BAABGZ010000076">
    <property type="protein sequence ID" value="GAA4366544.1"/>
    <property type="molecule type" value="Genomic_DNA"/>
</dbReference>
<evidence type="ECO:0000313" key="3">
    <source>
        <dbReference type="EMBL" id="GAA4366544.1"/>
    </source>
</evidence>
<name>A0ABP8IQG4_9BACT</name>
<protein>
    <submittedName>
        <fullName evidence="3">Uncharacterized protein</fullName>
    </submittedName>
</protein>
<organism evidence="3 4">
    <name type="scientific">Hymenobacter saemangeumensis</name>
    <dbReference type="NCBI Taxonomy" id="1084522"/>
    <lineage>
        <taxon>Bacteria</taxon>
        <taxon>Pseudomonadati</taxon>
        <taxon>Bacteroidota</taxon>
        <taxon>Cytophagia</taxon>
        <taxon>Cytophagales</taxon>
        <taxon>Hymenobacteraceae</taxon>
        <taxon>Hymenobacter</taxon>
    </lineage>
</organism>
<feature type="region of interest" description="Disordered" evidence="1">
    <location>
        <begin position="63"/>
        <end position="82"/>
    </location>
</feature>
<evidence type="ECO:0000256" key="1">
    <source>
        <dbReference type="SAM" id="MobiDB-lite"/>
    </source>
</evidence>
<keyword evidence="2" id="KW-1133">Transmembrane helix</keyword>
<feature type="compositionally biased region" description="Low complexity" evidence="1">
    <location>
        <begin position="63"/>
        <end position="75"/>
    </location>
</feature>
<feature type="transmembrane region" description="Helical" evidence="2">
    <location>
        <begin position="16"/>
        <end position="34"/>
    </location>
</feature>
<keyword evidence="2" id="KW-0472">Membrane</keyword>
<comment type="caution">
    <text evidence="3">The sequence shown here is derived from an EMBL/GenBank/DDBJ whole genome shotgun (WGS) entry which is preliminary data.</text>
</comment>
<keyword evidence="2" id="KW-0812">Transmembrane</keyword>
<keyword evidence="4" id="KW-1185">Reference proteome</keyword>
<dbReference type="RefSeq" id="WP_345237683.1">
    <property type="nucleotide sequence ID" value="NZ_BAABGZ010000076.1"/>
</dbReference>
<accession>A0ABP8IQG4</accession>
<proteinExistence type="predicted"/>
<evidence type="ECO:0000313" key="4">
    <source>
        <dbReference type="Proteomes" id="UP001501153"/>
    </source>
</evidence>
<reference evidence="4" key="1">
    <citation type="journal article" date="2019" name="Int. J. Syst. Evol. Microbiol.">
        <title>The Global Catalogue of Microorganisms (GCM) 10K type strain sequencing project: providing services to taxonomists for standard genome sequencing and annotation.</title>
        <authorList>
            <consortium name="The Broad Institute Genomics Platform"/>
            <consortium name="The Broad Institute Genome Sequencing Center for Infectious Disease"/>
            <person name="Wu L."/>
            <person name="Ma J."/>
        </authorList>
    </citation>
    <scope>NUCLEOTIDE SEQUENCE [LARGE SCALE GENOMIC DNA]</scope>
    <source>
        <strain evidence="4">JCM 17923</strain>
    </source>
</reference>
<dbReference type="Proteomes" id="UP001501153">
    <property type="component" value="Unassembled WGS sequence"/>
</dbReference>
<evidence type="ECO:0000256" key="2">
    <source>
        <dbReference type="SAM" id="Phobius"/>
    </source>
</evidence>